<dbReference type="EMBL" id="BT140191">
    <property type="protein sequence ID" value="AFK39986.1"/>
    <property type="molecule type" value="mRNA"/>
</dbReference>
<dbReference type="PANTHER" id="PTHR33509:SF34">
    <property type="entry name" value="LATE EMBRYOGENIS ABUNDANT PROTEIN 41"/>
    <property type="match status" value="1"/>
</dbReference>
<dbReference type="AlphaFoldDB" id="I3SI94"/>
<dbReference type="KEGG" id="lja:130715960"/>
<organism evidence="1">
    <name type="scientific">Lotus japonicus</name>
    <name type="common">Lotus corniculatus var. japonicus</name>
    <dbReference type="NCBI Taxonomy" id="34305"/>
    <lineage>
        <taxon>Eukaryota</taxon>
        <taxon>Viridiplantae</taxon>
        <taxon>Streptophyta</taxon>
        <taxon>Embryophyta</taxon>
        <taxon>Tracheophyta</taxon>
        <taxon>Spermatophyta</taxon>
        <taxon>Magnoliopsida</taxon>
        <taxon>eudicotyledons</taxon>
        <taxon>Gunneridae</taxon>
        <taxon>Pentapetalae</taxon>
        <taxon>rosids</taxon>
        <taxon>fabids</taxon>
        <taxon>Fabales</taxon>
        <taxon>Fabaceae</taxon>
        <taxon>Papilionoideae</taxon>
        <taxon>50 kb inversion clade</taxon>
        <taxon>NPAAA clade</taxon>
        <taxon>Hologalegina</taxon>
        <taxon>robinioid clade</taxon>
        <taxon>Loteae</taxon>
        <taxon>Lotus</taxon>
    </lineage>
</organism>
<reference evidence="1" key="1">
    <citation type="submission" date="2012-05" db="EMBL/GenBank/DDBJ databases">
        <authorList>
            <person name="Krishnakumar V."/>
            <person name="Cheung F."/>
            <person name="Xiao Y."/>
            <person name="Chan A."/>
            <person name="Moskal W.A."/>
            <person name="Town C.D."/>
        </authorList>
    </citation>
    <scope>NUCLEOTIDE SEQUENCE</scope>
</reference>
<evidence type="ECO:0008006" key="2">
    <source>
        <dbReference type="Google" id="ProtNLM"/>
    </source>
</evidence>
<protein>
    <recommendedName>
        <fullName evidence="2">Late embryogenesis abundant protein Lea5</fullName>
    </recommendedName>
</protein>
<sequence>MARSLSVSQANRVIKVLVAEFLPLYRRGYAAAAAATSDAAVSVRVGLIRSIEEKPVLSEARSPWAPDPVTGYYRPINCTPQIDPVELRQMLLNHKFRSSH</sequence>
<dbReference type="OMA" id="PINHTPE"/>
<dbReference type="GeneID" id="130715960"/>
<dbReference type="PANTHER" id="PTHR33509">
    <property type="entry name" value="LATE EMBRYOGENIS ABUNDANT PROTEIN 2-RELATED"/>
    <property type="match status" value="1"/>
</dbReference>
<dbReference type="InterPro" id="IPR004926">
    <property type="entry name" value="LEA_3a"/>
</dbReference>
<dbReference type="RefSeq" id="XP_057422110.1">
    <property type="nucleotide sequence ID" value="XM_057566127.1"/>
</dbReference>
<evidence type="ECO:0000313" key="1">
    <source>
        <dbReference type="EMBL" id="AFK39986.1"/>
    </source>
</evidence>
<dbReference type="GO" id="GO:0006950">
    <property type="term" value="P:response to stress"/>
    <property type="evidence" value="ECO:0007669"/>
    <property type="project" value="TreeGrafter"/>
</dbReference>
<name>I3SI94_LOTJA</name>
<dbReference type="OrthoDB" id="1693956at2759"/>
<proteinExistence type="evidence at transcript level"/>
<dbReference type="GO" id="GO:0005739">
    <property type="term" value="C:mitochondrion"/>
    <property type="evidence" value="ECO:0007669"/>
    <property type="project" value="TreeGrafter"/>
</dbReference>
<accession>I3SI94</accession>
<dbReference type="Pfam" id="PF03242">
    <property type="entry name" value="LEA_3a"/>
    <property type="match status" value="1"/>
</dbReference>